<gene>
    <name evidence="2" type="ORF">BT67DRAFT_102659</name>
</gene>
<evidence type="ECO:0000313" key="2">
    <source>
        <dbReference type="EMBL" id="KAK4137316.1"/>
    </source>
</evidence>
<keyword evidence="3" id="KW-1185">Reference proteome</keyword>
<organism evidence="2 3">
    <name type="scientific">Trichocladium antarcticum</name>
    <dbReference type="NCBI Taxonomy" id="1450529"/>
    <lineage>
        <taxon>Eukaryota</taxon>
        <taxon>Fungi</taxon>
        <taxon>Dikarya</taxon>
        <taxon>Ascomycota</taxon>
        <taxon>Pezizomycotina</taxon>
        <taxon>Sordariomycetes</taxon>
        <taxon>Sordariomycetidae</taxon>
        <taxon>Sordariales</taxon>
        <taxon>Chaetomiaceae</taxon>
        <taxon>Trichocladium</taxon>
    </lineage>
</organism>
<dbReference type="EMBL" id="MU853402">
    <property type="protein sequence ID" value="KAK4137316.1"/>
    <property type="molecule type" value="Genomic_DNA"/>
</dbReference>
<feature type="compositionally biased region" description="Basic residues" evidence="1">
    <location>
        <begin position="204"/>
        <end position="214"/>
    </location>
</feature>
<accession>A0AAN6ZH31</accession>
<feature type="compositionally biased region" description="Low complexity" evidence="1">
    <location>
        <begin position="132"/>
        <end position="142"/>
    </location>
</feature>
<reference evidence="2" key="1">
    <citation type="journal article" date="2023" name="Mol. Phylogenet. Evol.">
        <title>Genome-scale phylogeny and comparative genomics of the fungal order Sordariales.</title>
        <authorList>
            <person name="Hensen N."/>
            <person name="Bonometti L."/>
            <person name="Westerberg I."/>
            <person name="Brannstrom I.O."/>
            <person name="Guillou S."/>
            <person name="Cros-Aarteil S."/>
            <person name="Calhoun S."/>
            <person name="Haridas S."/>
            <person name="Kuo A."/>
            <person name="Mondo S."/>
            <person name="Pangilinan J."/>
            <person name="Riley R."/>
            <person name="LaButti K."/>
            <person name="Andreopoulos B."/>
            <person name="Lipzen A."/>
            <person name="Chen C."/>
            <person name="Yan M."/>
            <person name="Daum C."/>
            <person name="Ng V."/>
            <person name="Clum A."/>
            <person name="Steindorff A."/>
            <person name="Ohm R.A."/>
            <person name="Martin F."/>
            <person name="Silar P."/>
            <person name="Natvig D.O."/>
            <person name="Lalanne C."/>
            <person name="Gautier V."/>
            <person name="Ament-Velasquez S.L."/>
            <person name="Kruys A."/>
            <person name="Hutchinson M.I."/>
            <person name="Powell A.J."/>
            <person name="Barry K."/>
            <person name="Miller A.N."/>
            <person name="Grigoriev I.V."/>
            <person name="Debuchy R."/>
            <person name="Gladieux P."/>
            <person name="Hiltunen Thoren M."/>
            <person name="Johannesson H."/>
        </authorList>
    </citation>
    <scope>NUCLEOTIDE SEQUENCE</scope>
    <source>
        <strain evidence="2">CBS 123565</strain>
    </source>
</reference>
<reference evidence="2" key="2">
    <citation type="submission" date="2023-05" db="EMBL/GenBank/DDBJ databases">
        <authorList>
            <consortium name="Lawrence Berkeley National Laboratory"/>
            <person name="Steindorff A."/>
            <person name="Hensen N."/>
            <person name="Bonometti L."/>
            <person name="Westerberg I."/>
            <person name="Brannstrom I.O."/>
            <person name="Guillou S."/>
            <person name="Cros-Aarteil S."/>
            <person name="Calhoun S."/>
            <person name="Haridas S."/>
            <person name="Kuo A."/>
            <person name="Mondo S."/>
            <person name="Pangilinan J."/>
            <person name="Riley R."/>
            <person name="Labutti K."/>
            <person name="Andreopoulos B."/>
            <person name="Lipzen A."/>
            <person name="Chen C."/>
            <person name="Yanf M."/>
            <person name="Daum C."/>
            <person name="Ng V."/>
            <person name="Clum A."/>
            <person name="Ohm R."/>
            <person name="Martin F."/>
            <person name="Silar P."/>
            <person name="Natvig D."/>
            <person name="Lalanne C."/>
            <person name="Gautier V."/>
            <person name="Ament-Velasquez S.L."/>
            <person name="Kruys A."/>
            <person name="Hutchinson M.I."/>
            <person name="Powell A.J."/>
            <person name="Barry K."/>
            <person name="Miller A.N."/>
            <person name="Grigoriev I.V."/>
            <person name="Debuchy R."/>
            <person name="Gladieux P."/>
            <person name="Thoren M.H."/>
            <person name="Johannesson H."/>
        </authorList>
    </citation>
    <scope>NUCLEOTIDE SEQUENCE</scope>
    <source>
        <strain evidence="2">CBS 123565</strain>
    </source>
</reference>
<feature type="compositionally biased region" description="Basic and acidic residues" evidence="1">
    <location>
        <begin position="114"/>
        <end position="129"/>
    </location>
</feature>
<feature type="region of interest" description="Disordered" evidence="1">
    <location>
        <begin position="161"/>
        <end position="214"/>
    </location>
</feature>
<feature type="compositionally biased region" description="Low complexity" evidence="1">
    <location>
        <begin position="164"/>
        <end position="173"/>
    </location>
</feature>
<feature type="compositionally biased region" description="Basic and acidic residues" evidence="1">
    <location>
        <begin position="177"/>
        <end position="203"/>
    </location>
</feature>
<proteinExistence type="predicted"/>
<evidence type="ECO:0000313" key="3">
    <source>
        <dbReference type="Proteomes" id="UP001304895"/>
    </source>
</evidence>
<feature type="compositionally biased region" description="Basic and acidic residues" evidence="1">
    <location>
        <begin position="95"/>
        <end position="106"/>
    </location>
</feature>
<dbReference type="Proteomes" id="UP001304895">
    <property type="component" value="Unassembled WGS sequence"/>
</dbReference>
<comment type="caution">
    <text evidence="2">The sequence shown here is derived from an EMBL/GenBank/DDBJ whole genome shotgun (WGS) entry which is preliminary data.</text>
</comment>
<protein>
    <submittedName>
        <fullName evidence="2">Uncharacterized protein</fullName>
    </submittedName>
</protein>
<feature type="compositionally biased region" description="Polar residues" evidence="1">
    <location>
        <begin position="48"/>
        <end position="57"/>
    </location>
</feature>
<feature type="region of interest" description="Disordered" evidence="1">
    <location>
        <begin position="1"/>
        <end position="142"/>
    </location>
</feature>
<sequence length="214" mass="23507">MLNTRYASPLIAPFPILPQPSPAFPSQGQNGHPSRRPSRNTTRSSTSVCGTPNSSELSQHRKAQAASSKGGYPQKEKDPESPSGQSDGPMPAHAMRVEENDTDRKATAHTGTEPAKEPNQDAPAPRREMPCPLLLAPSLPSQPAHRQVYRRCMPIMISPRTVLSSPRSGAPPRSRVRVVDAVRRPIQEKRTDGVMGRRMEKEKQKKKVKAPCKN</sequence>
<evidence type="ECO:0000256" key="1">
    <source>
        <dbReference type="SAM" id="MobiDB-lite"/>
    </source>
</evidence>
<name>A0AAN6ZH31_9PEZI</name>
<dbReference type="AlphaFoldDB" id="A0AAN6ZH31"/>